<evidence type="ECO:0000313" key="2">
    <source>
        <dbReference type="EMBL" id="CAB1425516.1"/>
    </source>
</evidence>
<keyword evidence="3" id="KW-1185">Reference proteome</keyword>
<dbReference type="EMBL" id="CADEAL010000811">
    <property type="protein sequence ID" value="CAB1425516.1"/>
    <property type="molecule type" value="Genomic_DNA"/>
</dbReference>
<evidence type="ECO:0000313" key="3">
    <source>
        <dbReference type="Proteomes" id="UP001153269"/>
    </source>
</evidence>
<feature type="region of interest" description="Disordered" evidence="1">
    <location>
        <begin position="71"/>
        <end position="101"/>
    </location>
</feature>
<name>A0A9N7U7W1_PLEPL</name>
<gene>
    <name evidence="2" type="ORF">PLEPLA_LOCUS13446</name>
</gene>
<protein>
    <submittedName>
        <fullName evidence="2">Uncharacterized protein</fullName>
    </submittedName>
</protein>
<evidence type="ECO:0000256" key="1">
    <source>
        <dbReference type="SAM" id="MobiDB-lite"/>
    </source>
</evidence>
<reference evidence="2" key="1">
    <citation type="submission" date="2020-03" db="EMBL/GenBank/DDBJ databases">
        <authorList>
            <person name="Weist P."/>
        </authorList>
    </citation>
    <scope>NUCLEOTIDE SEQUENCE</scope>
</reference>
<dbReference type="AlphaFoldDB" id="A0A9N7U7W1"/>
<dbReference type="Proteomes" id="UP001153269">
    <property type="component" value="Unassembled WGS sequence"/>
</dbReference>
<accession>A0A9N7U7W1</accession>
<proteinExistence type="predicted"/>
<organism evidence="2 3">
    <name type="scientific">Pleuronectes platessa</name>
    <name type="common">European plaice</name>
    <dbReference type="NCBI Taxonomy" id="8262"/>
    <lineage>
        <taxon>Eukaryota</taxon>
        <taxon>Metazoa</taxon>
        <taxon>Chordata</taxon>
        <taxon>Craniata</taxon>
        <taxon>Vertebrata</taxon>
        <taxon>Euteleostomi</taxon>
        <taxon>Actinopterygii</taxon>
        <taxon>Neopterygii</taxon>
        <taxon>Teleostei</taxon>
        <taxon>Neoteleostei</taxon>
        <taxon>Acanthomorphata</taxon>
        <taxon>Carangaria</taxon>
        <taxon>Pleuronectiformes</taxon>
        <taxon>Pleuronectoidei</taxon>
        <taxon>Pleuronectidae</taxon>
        <taxon>Pleuronectes</taxon>
    </lineage>
</organism>
<comment type="caution">
    <text evidence="2">The sequence shown here is derived from an EMBL/GenBank/DDBJ whole genome shotgun (WGS) entry which is preliminary data.</text>
</comment>
<sequence>MGVDHVILPGPARFRAEGVVRLVVLISRCHEEKGEPVKAGVFDGGAAGPLPTQILITEAECGTQSMKAGHRRAASDRHFKPLLPSPPCGLADNGNLIGERA</sequence>